<sequence length="209" mass="22208">MMSSEEYEVLYTVRTEFAKKGVSPGVFGVPAQVGPGGCGGPGPWGFKHWGFAGSGAFGHWGYGGPGHFGPGGHGPPRWMKDVTPAEMGVLMKYREKGRERAAIGGIIGASAMAGVWKAAALGSVLGITGMIAHMCFDIVVGGAIGARVSVRTSGIRQEMMTEMIKLPSERSPRAAQAREILRTKLSHNPFAQELLKESKSYHKLHTLNA</sequence>
<keyword evidence="1" id="KW-0812">Transmembrane</keyword>
<evidence type="ECO:0000256" key="1">
    <source>
        <dbReference type="SAM" id="Phobius"/>
    </source>
</evidence>
<evidence type="ECO:0000313" key="2">
    <source>
        <dbReference type="EMBL" id="POM62057.1"/>
    </source>
</evidence>
<reference evidence="2 3" key="1">
    <citation type="journal article" date="2017" name="Genome Biol. Evol.">
        <title>Phytophthora megakarya and P. palmivora, closely related causal agents of cacao black pod rot, underwent increases in genome sizes and gene numbers by different mechanisms.</title>
        <authorList>
            <person name="Ali S.S."/>
            <person name="Shao J."/>
            <person name="Lary D.J."/>
            <person name="Kronmiller B."/>
            <person name="Shen D."/>
            <person name="Strem M.D."/>
            <person name="Amoako-Attah I."/>
            <person name="Akrofi A.Y."/>
            <person name="Begoude B.A."/>
            <person name="Ten Hoopen G.M."/>
            <person name="Coulibaly K."/>
            <person name="Kebe B.I."/>
            <person name="Melnick R.L."/>
            <person name="Guiltinan M.J."/>
            <person name="Tyler B.M."/>
            <person name="Meinhardt L.W."/>
            <person name="Bailey B.A."/>
        </authorList>
    </citation>
    <scope>NUCLEOTIDE SEQUENCE [LARGE SCALE GENOMIC DNA]</scope>
    <source>
        <strain evidence="3">sbr112.9</strain>
    </source>
</reference>
<dbReference type="EMBL" id="NCKW01015679">
    <property type="protein sequence ID" value="POM62057.1"/>
    <property type="molecule type" value="Genomic_DNA"/>
</dbReference>
<protein>
    <submittedName>
        <fullName evidence="2">Uncharacterized protein</fullName>
    </submittedName>
</protein>
<keyword evidence="1" id="KW-0472">Membrane</keyword>
<dbReference type="Proteomes" id="UP000237271">
    <property type="component" value="Unassembled WGS sequence"/>
</dbReference>
<dbReference type="OrthoDB" id="125419at2759"/>
<feature type="transmembrane region" description="Helical" evidence="1">
    <location>
        <begin position="101"/>
        <end position="119"/>
    </location>
</feature>
<keyword evidence="3" id="KW-1185">Reference proteome</keyword>
<gene>
    <name evidence="2" type="ORF">PHPALM_28828</name>
</gene>
<proteinExistence type="predicted"/>
<keyword evidence="1" id="KW-1133">Transmembrane helix</keyword>
<evidence type="ECO:0000313" key="3">
    <source>
        <dbReference type="Proteomes" id="UP000237271"/>
    </source>
</evidence>
<name>A0A2P4X928_9STRA</name>
<dbReference type="AlphaFoldDB" id="A0A2P4X928"/>
<comment type="caution">
    <text evidence="2">The sequence shown here is derived from an EMBL/GenBank/DDBJ whole genome shotgun (WGS) entry which is preliminary data.</text>
</comment>
<feature type="transmembrane region" description="Helical" evidence="1">
    <location>
        <begin position="125"/>
        <end position="150"/>
    </location>
</feature>
<accession>A0A2P4X928</accession>
<organism evidence="2 3">
    <name type="scientific">Phytophthora palmivora</name>
    <dbReference type="NCBI Taxonomy" id="4796"/>
    <lineage>
        <taxon>Eukaryota</taxon>
        <taxon>Sar</taxon>
        <taxon>Stramenopiles</taxon>
        <taxon>Oomycota</taxon>
        <taxon>Peronosporomycetes</taxon>
        <taxon>Peronosporales</taxon>
        <taxon>Peronosporaceae</taxon>
        <taxon>Phytophthora</taxon>
    </lineage>
</organism>